<feature type="domain" description="SusD-like N-terminal" evidence="7">
    <location>
        <begin position="76"/>
        <end position="227"/>
    </location>
</feature>
<protein>
    <recommendedName>
        <fullName evidence="10">Carbohydrate-binding protein SusD</fullName>
    </recommendedName>
</protein>
<comment type="caution">
    <text evidence="8">The sequence shown here is derived from an EMBL/GenBank/DDBJ whole genome shotgun (WGS) entry which is preliminary data.</text>
</comment>
<keyword evidence="5" id="KW-0998">Cell outer membrane</keyword>
<sequence>MKRNIIKFSIILGLSVSLFGCKKDFVDDSKPYNVLNPDIFPETMAQVDYFLNSPYANTHCLELFGFSGLGRFFYNIDHTGDVAWLGTSEWNELQVLRINSANSYSGAPWRGLYRGVQQARTFIDQIVPNFKEKKGAAIAAADTLALRYKLGEAYYLRAWHYFFLMNLYAQEVVVKGNGDNTEPGVILYTSDVKIGDRQDEMRPRSTVKQCWDYVIADLKTAMAQLTEPATGAKKSWTGVDKGRIDYFAVEALLGRVLMYEERWDEARDAFLDIVQNGGKSLMNFQDYYNMWNGNPQYAYTENNNTEALHQITIVRSGDNAMAGPSTASAVSLIFTPFFDNGIPGGATPGYGNMYMHDRNLGRFGFPQNYYPVMKNLGTAGRTVETSYIDSCRHMKTLKRYDVDPDPRLWVGAYQPWVDSVMNGAAKVAVLPYGATTETEYQVNAPQSSDIIKHGWTLRKFNLYDVQASQNPRMHGADFYFTRLPEVYLNLAECYWKLTGNNADANALEYINKVHRRAWNLPNGAVQPGVDYTVVSSAAKITKAALHPNTSDPAFQDQLALNALYYETWAETFGEAKWWFNVRRWGLGPNEAKSYETSRAGAITWNSDNQYALPIYQTERDRNANCVQNKGY</sequence>
<dbReference type="EMBL" id="LVXG01000006">
    <property type="protein sequence ID" value="OQP53474.1"/>
    <property type="molecule type" value="Genomic_DNA"/>
</dbReference>
<dbReference type="OrthoDB" id="973538at2"/>
<reference evidence="9" key="1">
    <citation type="submission" date="2016-04" db="EMBL/GenBank/DDBJ databases">
        <authorList>
            <person name="Chen L."/>
            <person name="Zhuang W."/>
            <person name="Wang G."/>
        </authorList>
    </citation>
    <scope>NUCLEOTIDE SEQUENCE [LARGE SCALE GENOMIC DNA]</scope>
    <source>
        <strain evidence="9">17621</strain>
    </source>
</reference>
<keyword evidence="3" id="KW-0732">Signal</keyword>
<dbReference type="PROSITE" id="PS51257">
    <property type="entry name" value="PROKAR_LIPOPROTEIN"/>
    <property type="match status" value="1"/>
</dbReference>
<dbReference type="STRING" id="354355.SAMN05660816_04432"/>
<dbReference type="InterPro" id="IPR011990">
    <property type="entry name" value="TPR-like_helical_dom_sf"/>
</dbReference>
<dbReference type="Proteomes" id="UP000192610">
    <property type="component" value="Unassembled WGS sequence"/>
</dbReference>
<dbReference type="Pfam" id="PF14322">
    <property type="entry name" value="SusD-like_3"/>
    <property type="match status" value="1"/>
</dbReference>
<evidence type="ECO:0000256" key="2">
    <source>
        <dbReference type="ARBA" id="ARBA00006275"/>
    </source>
</evidence>
<dbReference type="SUPFAM" id="SSF48452">
    <property type="entry name" value="TPR-like"/>
    <property type="match status" value="1"/>
</dbReference>
<keyword evidence="9" id="KW-1185">Reference proteome</keyword>
<dbReference type="AlphaFoldDB" id="A0A1V9F539"/>
<dbReference type="InterPro" id="IPR012944">
    <property type="entry name" value="SusD_RagB_dom"/>
</dbReference>
<gene>
    <name evidence="8" type="ORF">A4H97_23835</name>
</gene>
<dbReference type="Pfam" id="PF07980">
    <property type="entry name" value="SusD_RagB"/>
    <property type="match status" value="1"/>
</dbReference>
<evidence type="ECO:0000259" key="7">
    <source>
        <dbReference type="Pfam" id="PF14322"/>
    </source>
</evidence>
<evidence type="ECO:0000256" key="4">
    <source>
        <dbReference type="ARBA" id="ARBA00023136"/>
    </source>
</evidence>
<evidence type="ECO:0000313" key="8">
    <source>
        <dbReference type="EMBL" id="OQP53474.1"/>
    </source>
</evidence>
<dbReference type="GO" id="GO:0009279">
    <property type="term" value="C:cell outer membrane"/>
    <property type="evidence" value="ECO:0007669"/>
    <property type="project" value="UniProtKB-SubCell"/>
</dbReference>
<keyword evidence="4" id="KW-0472">Membrane</keyword>
<comment type="subcellular location">
    <subcellularLocation>
        <location evidence="1">Cell outer membrane</location>
    </subcellularLocation>
</comment>
<evidence type="ECO:0008006" key="10">
    <source>
        <dbReference type="Google" id="ProtNLM"/>
    </source>
</evidence>
<accession>A0A1V9F539</accession>
<evidence type="ECO:0000256" key="1">
    <source>
        <dbReference type="ARBA" id="ARBA00004442"/>
    </source>
</evidence>
<evidence type="ECO:0000259" key="6">
    <source>
        <dbReference type="Pfam" id="PF07980"/>
    </source>
</evidence>
<evidence type="ECO:0000313" key="9">
    <source>
        <dbReference type="Proteomes" id="UP000192610"/>
    </source>
</evidence>
<evidence type="ECO:0000256" key="3">
    <source>
        <dbReference type="ARBA" id="ARBA00022729"/>
    </source>
</evidence>
<feature type="domain" description="RagB/SusD" evidence="6">
    <location>
        <begin position="452"/>
        <end position="631"/>
    </location>
</feature>
<proteinExistence type="inferred from homology"/>
<organism evidence="8 9">
    <name type="scientific">Niastella yeongjuensis</name>
    <dbReference type="NCBI Taxonomy" id="354355"/>
    <lineage>
        <taxon>Bacteria</taxon>
        <taxon>Pseudomonadati</taxon>
        <taxon>Bacteroidota</taxon>
        <taxon>Chitinophagia</taxon>
        <taxon>Chitinophagales</taxon>
        <taxon>Chitinophagaceae</taxon>
        <taxon>Niastella</taxon>
    </lineage>
</organism>
<name>A0A1V9F539_9BACT</name>
<dbReference type="InterPro" id="IPR033985">
    <property type="entry name" value="SusD-like_N"/>
</dbReference>
<dbReference type="Gene3D" id="1.25.40.390">
    <property type="match status" value="1"/>
</dbReference>
<comment type="similarity">
    <text evidence="2">Belongs to the SusD family.</text>
</comment>
<dbReference type="RefSeq" id="WP_081197821.1">
    <property type="nucleotide sequence ID" value="NZ_FOCZ01000008.1"/>
</dbReference>
<evidence type="ECO:0000256" key="5">
    <source>
        <dbReference type="ARBA" id="ARBA00023237"/>
    </source>
</evidence>